<proteinExistence type="predicted"/>
<evidence type="ECO:0000313" key="3">
    <source>
        <dbReference type="Proteomes" id="UP001454036"/>
    </source>
</evidence>
<dbReference type="AlphaFoldDB" id="A0AAV3R2Q4"/>
<feature type="region of interest" description="Disordered" evidence="1">
    <location>
        <begin position="96"/>
        <end position="117"/>
    </location>
</feature>
<dbReference type="EMBL" id="BAABME010040450">
    <property type="protein sequence ID" value="GAA0170639.1"/>
    <property type="molecule type" value="Genomic_DNA"/>
</dbReference>
<comment type="caution">
    <text evidence="2">The sequence shown here is derived from an EMBL/GenBank/DDBJ whole genome shotgun (WGS) entry which is preliminary data.</text>
</comment>
<accession>A0AAV3R2Q4</accession>
<evidence type="ECO:0000256" key="1">
    <source>
        <dbReference type="SAM" id="MobiDB-lite"/>
    </source>
</evidence>
<organism evidence="2 3">
    <name type="scientific">Lithospermum erythrorhizon</name>
    <name type="common">Purple gromwell</name>
    <name type="synonym">Lithospermum officinale var. erythrorhizon</name>
    <dbReference type="NCBI Taxonomy" id="34254"/>
    <lineage>
        <taxon>Eukaryota</taxon>
        <taxon>Viridiplantae</taxon>
        <taxon>Streptophyta</taxon>
        <taxon>Embryophyta</taxon>
        <taxon>Tracheophyta</taxon>
        <taxon>Spermatophyta</taxon>
        <taxon>Magnoliopsida</taxon>
        <taxon>eudicotyledons</taxon>
        <taxon>Gunneridae</taxon>
        <taxon>Pentapetalae</taxon>
        <taxon>asterids</taxon>
        <taxon>lamiids</taxon>
        <taxon>Boraginales</taxon>
        <taxon>Boraginaceae</taxon>
        <taxon>Boraginoideae</taxon>
        <taxon>Lithospermeae</taxon>
        <taxon>Lithospermum</taxon>
    </lineage>
</organism>
<sequence length="136" mass="15342">MQQNEVAPSLPTSLDNSYCHKPDTSRLDRVEQLLTQVVERSLDTVTTARHLERQVGQIAKVLSTRLLGTHQMNTDESHIEKIQEITRMSDTKVVEGNATPNHEVEKENNTSKKGVSCPSVRKHVLSPIPFLKEEQC</sequence>
<gene>
    <name evidence="2" type="ORF">LIER_43879</name>
</gene>
<keyword evidence="3" id="KW-1185">Reference proteome</keyword>
<dbReference type="Proteomes" id="UP001454036">
    <property type="component" value="Unassembled WGS sequence"/>
</dbReference>
<evidence type="ECO:0000313" key="2">
    <source>
        <dbReference type="EMBL" id="GAA0170639.1"/>
    </source>
</evidence>
<name>A0AAV3R2Q4_LITER</name>
<reference evidence="2 3" key="1">
    <citation type="submission" date="2024-01" db="EMBL/GenBank/DDBJ databases">
        <title>The complete chloroplast genome sequence of Lithospermum erythrorhizon: insights into the phylogenetic relationship among Boraginaceae species and the maternal lineages of purple gromwells.</title>
        <authorList>
            <person name="Okada T."/>
            <person name="Watanabe K."/>
        </authorList>
    </citation>
    <scope>NUCLEOTIDE SEQUENCE [LARGE SCALE GENOMIC DNA]</scope>
</reference>
<protein>
    <submittedName>
        <fullName evidence="2">Uncharacterized protein</fullName>
    </submittedName>
</protein>